<organism evidence="2">
    <name type="scientific">Sorghum bicolor</name>
    <name type="common">Sorghum</name>
    <name type="synonym">Sorghum vulgare</name>
    <dbReference type="NCBI Taxonomy" id="4558"/>
    <lineage>
        <taxon>Eukaryota</taxon>
        <taxon>Viridiplantae</taxon>
        <taxon>Streptophyta</taxon>
        <taxon>Embryophyta</taxon>
        <taxon>Tracheophyta</taxon>
        <taxon>Spermatophyta</taxon>
        <taxon>Magnoliopsida</taxon>
        <taxon>Liliopsida</taxon>
        <taxon>Poales</taxon>
        <taxon>Poaceae</taxon>
        <taxon>PACMAD clade</taxon>
        <taxon>Panicoideae</taxon>
        <taxon>Andropogonodae</taxon>
        <taxon>Andropogoneae</taxon>
        <taxon>Sorghinae</taxon>
        <taxon>Sorghum</taxon>
    </lineage>
</organism>
<feature type="region of interest" description="Disordered" evidence="1">
    <location>
        <begin position="1"/>
        <end position="41"/>
    </location>
</feature>
<dbReference type="HOGENOM" id="CLU_1965298_0_0_1"/>
<reference evidence="2" key="1">
    <citation type="journal article" date="2009" name="Nature">
        <title>The Sorghum bicolor genome and the diversification of grasses.</title>
        <authorList>
            <person name="Paterson A.H."/>
            <person name="Bowers J.E."/>
            <person name="Bruggmann R."/>
            <person name="Dubchak I."/>
            <person name="Grimwood J."/>
            <person name="Gundlach H."/>
            <person name="Haberer G."/>
            <person name="Hellsten U."/>
            <person name="Mitros T."/>
            <person name="Poliakov A."/>
            <person name="Schmutz J."/>
            <person name="Spannagl M."/>
            <person name="Tang H."/>
            <person name="Wang X."/>
            <person name="Wicker T."/>
            <person name="Bharti A.K."/>
            <person name="Chapman J."/>
            <person name="Feltus F.A."/>
            <person name="Gowik U."/>
            <person name="Grigoriev I.V."/>
            <person name="Lyons E."/>
            <person name="Maher C.A."/>
            <person name="Martis M."/>
            <person name="Narechania A."/>
            <person name="Otillar R.P."/>
            <person name="Penning B.W."/>
            <person name="Salamov A.A."/>
            <person name="Wang Y."/>
            <person name="Zhang L."/>
            <person name="Carpita N.C."/>
            <person name="Freeling M."/>
            <person name="Gingle A.R."/>
            <person name="Hash C.T."/>
            <person name="Keller B."/>
            <person name="Klein P."/>
            <person name="Kresovich S."/>
            <person name="McCann M.C."/>
            <person name="Ming R."/>
            <person name="Peterson D.G."/>
            <person name="Mehboob-ur-Rahman"/>
            <person name="Ware D."/>
            <person name="Westhoff P."/>
            <person name="Mayer K.F."/>
            <person name="Messing J."/>
            <person name="Rokhsar D.S."/>
        </authorList>
    </citation>
    <scope>NUCLEOTIDE SEQUENCE [LARGE SCALE GENOMIC DNA]</scope>
</reference>
<proteinExistence type="predicted"/>
<evidence type="ECO:0000256" key="1">
    <source>
        <dbReference type="SAM" id="MobiDB-lite"/>
    </source>
</evidence>
<feature type="non-terminal residue" evidence="2">
    <location>
        <position position="1"/>
    </location>
</feature>
<dbReference type="AlphaFoldDB" id="C6JSD9"/>
<feature type="compositionally biased region" description="Basic and acidic residues" evidence="1">
    <location>
        <begin position="9"/>
        <end position="18"/>
    </location>
</feature>
<protein>
    <submittedName>
        <fullName evidence="2">Uncharacterized protein</fullName>
    </submittedName>
</protein>
<dbReference type="EMBL" id="GL003049">
    <property type="protein sequence ID" value="EES20485.1"/>
    <property type="molecule type" value="Genomic_DNA"/>
</dbReference>
<name>C6JSD9_SORBI</name>
<accession>C6JSD9</accession>
<sequence length="128" mass="13835">PSTTSREQVGVDEHERGSAPDGPPAAGEHRRARGVLDGETGDDVAEEHIGKEAEAVDTPTVGVEEDAEVTVDRDGRVGKHVVDVGEHAAKECFLLWVHASAERVAVQGEWRCKVGHGPVHRRHRTGKR</sequence>
<gene>
    <name evidence="2" type="primary">Sb0456s002010</name>
    <name evidence="2" type="ORF">SORBIDRAFT_0456s002010</name>
</gene>
<evidence type="ECO:0000313" key="2">
    <source>
        <dbReference type="EMBL" id="EES20485.1"/>
    </source>
</evidence>